<gene>
    <name evidence="2" type="ORF">EVAR_78812_1</name>
</gene>
<name>A0A4C1T2G9_EUMVA</name>
<proteinExistence type="predicted"/>
<organism evidence="2 3">
    <name type="scientific">Eumeta variegata</name>
    <name type="common">Bagworm moth</name>
    <name type="synonym">Eumeta japonica</name>
    <dbReference type="NCBI Taxonomy" id="151549"/>
    <lineage>
        <taxon>Eukaryota</taxon>
        <taxon>Metazoa</taxon>
        <taxon>Ecdysozoa</taxon>
        <taxon>Arthropoda</taxon>
        <taxon>Hexapoda</taxon>
        <taxon>Insecta</taxon>
        <taxon>Pterygota</taxon>
        <taxon>Neoptera</taxon>
        <taxon>Endopterygota</taxon>
        <taxon>Lepidoptera</taxon>
        <taxon>Glossata</taxon>
        <taxon>Ditrysia</taxon>
        <taxon>Tineoidea</taxon>
        <taxon>Psychidae</taxon>
        <taxon>Oiketicinae</taxon>
        <taxon>Eumeta</taxon>
    </lineage>
</organism>
<keyword evidence="3" id="KW-1185">Reference proteome</keyword>
<feature type="region of interest" description="Disordered" evidence="1">
    <location>
        <begin position="82"/>
        <end position="112"/>
    </location>
</feature>
<accession>A0A4C1T2G9</accession>
<dbReference type="EMBL" id="BGZK01000030">
    <property type="protein sequence ID" value="GBP08344.1"/>
    <property type="molecule type" value="Genomic_DNA"/>
</dbReference>
<reference evidence="2 3" key="1">
    <citation type="journal article" date="2019" name="Commun. Biol.">
        <title>The bagworm genome reveals a unique fibroin gene that provides high tensile strength.</title>
        <authorList>
            <person name="Kono N."/>
            <person name="Nakamura H."/>
            <person name="Ohtoshi R."/>
            <person name="Tomita M."/>
            <person name="Numata K."/>
            <person name="Arakawa K."/>
        </authorList>
    </citation>
    <scope>NUCLEOTIDE SEQUENCE [LARGE SCALE GENOMIC DNA]</scope>
</reference>
<evidence type="ECO:0000313" key="3">
    <source>
        <dbReference type="Proteomes" id="UP000299102"/>
    </source>
</evidence>
<comment type="caution">
    <text evidence="2">The sequence shown here is derived from an EMBL/GenBank/DDBJ whole genome shotgun (WGS) entry which is preliminary data.</text>
</comment>
<dbReference type="AlphaFoldDB" id="A0A4C1T2G9"/>
<sequence length="112" mass="12062">MIQNGTHGRRYGSFRTATRSTDVVRHELTPIEVNPARWTGKILIDKVCAKENNPLYLPVCLFLKGIIGTAKSITMRLSLEGGLRTSPAPAPSAAADAGAGDRDRAPRLTPHA</sequence>
<dbReference type="Proteomes" id="UP000299102">
    <property type="component" value="Unassembled WGS sequence"/>
</dbReference>
<protein>
    <submittedName>
        <fullName evidence="2">Uncharacterized protein</fullName>
    </submittedName>
</protein>
<evidence type="ECO:0000256" key="1">
    <source>
        <dbReference type="SAM" id="MobiDB-lite"/>
    </source>
</evidence>
<evidence type="ECO:0000313" key="2">
    <source>
        <dbReference type="EMBL" id="GBP08344.1"/>
    </source>
</evidence>